<dbReference type="CDD" id="cd06587">
    <property type="entry name" value="VOC"/>
    <property type="match status" value="1"/>
</dbReference>
<evidence type="ECO:0000313" key="2">
    <source>
        <dbReference type="EMBL" id="MDQ0439779.1"/>
    </source>
</evidence>
<evidence type="ECO:0000313" key="3">
    <source>
        <dbReference type="Proteomes" id="UP001241603"/>
    </source>
</evidence>
<feature type="domain" description="VOC" evidence="1">
    <location>
        <begin position="9"/>
        <end position="133"/>
    </location>
</feature>
<sequence length="151" mass="16459">MTPFAQAFPITDICFLVEDAERSVAFYTEKMGFKLRRRAEGFADFTGAGVTLALWEIGHISQYTGVSGLRAPPHVHKACGAFELPSPAAVDAAYAELAGRGVVFHAPPSDFVWNARCCYFADPDDNLWELYAWLDGGPVGDVEPEKAELTA</sequence>
<name>A0ABU0HBT9_9HYPH</name>
<dbReference type="Pfam" id="PF00903">
    <property type="entry name" value="Glyoxalase"/>
    <property type="match status" value="1"/>
</dbReference>
<organism evidence="2 3">
    <name type="scientific">Kaistia dalseonensis</name>
    <dbReference type="NCBI Taxonomy" id="410840"/>
    <lineage>
        <taxon>Bacteria</taxon>
        <taxon>Pseudomonadati</taxon>
        <taxon>Pseudomonadota</taxon>
        <taxon>Alphaproteobacteria</taxon>
        <taxon>Hyphomicrobiales</taxon>
        <taxon>Kaistiaceae</taxon>
        <taxon>Kaistia</taxon>
    </lineage>
</organism>
<dbReference type="InterPro" id="IPR004360">
    <property type="entry name" value="Glyas_Fos-R_dOase_dom"/>
</dbReference>
<dbReference type="Gene3D" id="3.10.180.10">
    <property type="entry name" value="2,3-Dihydroxybiphenyl 1,2-Dioxygenase, domain 1"/>
    <property type="match status" value="1"/>
</dbReference>
<proteinExistence type="predicted"/>
<dbReference type="InterPro" id="IPR029068">
    <property type="entry name" value="Glyas_Bleomycin-R_OHBP_Dase"/>
</dbReference>
<keyword evidence="3" id="KW-1185">Reference proteome</keyword>
<gene>
    <name evidence="2" type="ORF">QO014_004185</name>
</gene>
<dbReference type="Proteomes" id="UP001241603">
    <property type="component" value="Unassembled WGS sequence"/>
</dbReference>
<dbReference type="SUPFAM" id="SSF54593">
    <property type="entry name" value="Glyoxalase/Bleomycin resistance protein/Dihydroxybiphenyl dioxygenase"/>
    <property type="match status" value="1"/>
</dbReference>
<accession>A0ABU0HBT9</accession>
<dbReference type="PANTHER" id="PTHR36503">
    <property type="entry name" value="BLR2520 PROTEIN"/>
    <property type="match status" value="1"/>
</dbReference>
<dbReference type="RefSeq" id="WP_266350667.1">
    <property type="nucleotide sequence ID" value="NZ_JAPKNG010000006.1"/>
</dbReference>
<reference evidence="2 3" key="1">
    <citation type="submission" date="2023-07" db="EMBL/GenBank/DDBJ databases">
        <title>Genomic Encyclopedia of Type Strains, Phase IV (KMG-IV): sequencing the most valuable type-strain genomes for metagenomic binning, comparative biology and taxonomic classification.</title>
        <authorList>
            <person name="Goeker M."/>
        </authorList>
    </citation>
    <scope>NUCLEOTIDE SEQUENCE [LARGE SCALE GENOMIC DNA]</scope>
    <source>
        <strain evidence="2 3">B6-8</strain>
    </source>
</reference>
<dbReference type="EMBL" id="JAUSVO010000006">
    <property type="protein sequence ID" value="MDQ0439779.1"/>
    <property type="molecule type" value="Genomic_DNA"/>
</dbReference>
<dbReference type="PANTHER" id="PTHR36503:SF3">
    <property type="entry name" value="BLR0126 PROTEIN"/>
    <property type="match status" value="1"/>
</dbReference>
<comment type="caution">
    <text evidence="2">The sequence shown here is derived from an EMBL/GenBank/DDBJ whole genome shotgun (WGS) entry which is preliminary data.</text>
</comment>
<dbReference type="PROSITE" id="PS51819">
    <property type="entry name" value="VOC"/>
    <property type="match status" value="1"/>
</dbReference>
<dbReference type="InterPro" id="IPR037523">
    <property type="entry name" value="VOC_core"/>
</dbReference>
<protein>
    <submittedName>
        <fullName evidence="2">Catechol 2,3-dioxygenase-like lactoylglutathione lyase family enzyme</fullName>
    </submittedName>
</protein>
<evidence type="ECO:0000259" key="1">
    <source>
        <dbReference type="PROSITE" id="PS51819"/>
    </source>
</evidence>